<dbReference type="InterPro" id="IPR007630">
    <property type="entry name" value="RNA_pol_sigma70_r4"/>
</dbReference>
<sequence>MNKKIEQAQQGNQQAMEELIQQYQPLLISFAKRKYVNHSFEETLQEGQLAFIIAVQHFDPTYGIFFGSFAKQRIWRHLTSLLRKEKKWQETILVDGWKEDYNAILSTTEDLDFRIWKEQAESILSEKEKQFFDLFWIKGFTVAEIAEQMNVSTNTVKTWKKRAIKKLREDLLSPNHPPTGTI</sequence>
<reference evidence="6 7" key="1">
    <citation type="submission" date="2016-02" db="EMBL/GenBank/DDBJ databases">
        <title>Draft Genome for Tepidibacillus decaturensis nov. sp. Strain Z9, an Anaerobic, Moderately Thermophilic and Heterotrophic Bacterium from Deep Subsurface of the Illinois Basin, USA.</title>
        <authorList>
            <person name="Dong Y."/>
            <person name="Chang J.Y."/>
            <person name="Sanford R."/>
            <person name="Fouke B.W."/>
        </authorList>
    </citation>
    <scope>NUCLEOTIDE SEQUENCE [LARGE SCALE GENOMIC DNA]</scope>
    <source>
        <strain evidence="6 7">Z9</strain>
    </source>
</reference>
<gene>
    <name evidence="6" type="ORF">U473_07905</name>
</gene>
<evidence type="ECO:0000313" key="6">
    <source>
        <dbReference type="EMBL" id="KXG43938.1"/>
    </source>
</evidence>
<name>A0A135L4K3_9BACI</name>
<dbReference type="NCBIfam" id="TIGR02937">
    <property type="entry name" value="sigma70-ECF"/>
    <property type="match status" value="1"/>
</dbReference>
<protein>
    <recommendedName>
        <fullName evidence="5">HTH luxR-type domain-containing protein</fullName>
    </recommendedName>
</protein>
<dbReference type="EMBL" id="LSKU01000001">
    <property type="protein sequence ID" value="KXG43938.1"/>
    <property type="molecule type" value="Genomic_DNA"/>
</dbReference>
<dbReference type="Pfam" id="PF04545">
    <property type="entry name" value="Sigma70_r4"/>
    <property type="match status" value="1"/>
</dbReference>
<evidence type="ECO:0000256" key="3">
    <source>
        <dbReference type="ARBA" id="ARBA00023125"/>
    </source>
</evidence>
<dbReference type="CDD" id="cd06171">
    <property type="entry name" value="Sigma70_r4"/>
    <property type="match status" value="1"/>
</dbReference>
<dbReference type="InterPro" id="IPR007627">
    <property type="entry name" value="RNA_pol_sigma70_r2"/>
</dbReference>
<evidence type="ECO:0000256" key="4">
    <source>
        <dbReference type="ARBA" id="ARBA00023163"/>
    </source>
</evidence>
<evidence type="ECO:0000256" key="1">
    <source>
        <dbReference type="ARBA" id="ARBA00023015"/>
    </source>
</evidence>
<dbReference type="Gene3D" id="1.10.10.10">
    <property type="entry name" value="Winged helix-like DNA-binding domain superfamily/Winged helix DNA-binding domain"/>
    <property type="match status" value="1"/>
</dbReference>
<dbReference type="InterPro" id="IPR014284">
    <property type="entry name" value="RNA_pol_sigma-70_dom"/>
</dbReference>
<dbReference type="STRING" id="1413211.U473_07905"/>
<dbReference type="GO" id="GO:0003677">
    <property type="term" value="F:DNA binding"/>
    <property type="evidence" value="ECO:0007669"/>
    <property type="project" value="UniProtKB-KW"/>
</dbReference>
<dbReference type="SUPFAM" id="SSF88659">
    <property type="entry name" value="Sigma3 and sigma4 domains of RNA polymerase sigma factors"/>
    <property type="match status" value="1"/>
</dbReference>
<proteinExistence type="predicted"/>
<dbReference type="Gene3D" id="1.20.120.1810">
    <property type="match status" value="1"/>
</dbReference>
<dbReference type="RefSeq" id="WP_068725066.1">
    <property type="nucleotide sequence ID" value="NZ_LSKU01000001.1"/>
</dbReference>
<dbReference type="InterPro" id="IPR013324">
    <property type="entry name" value="RNA_pol_sigma_r3/r4-like"/>
</dbReference>
<dbReference type="SUPFAM" id="SSF88946">
    <property type="entry name" value="Sigma2 domain of RNA polymerase sigma factors"/>
    <property type="match status" value="1"/>
</dbReference>
<dbReference type="InterPro" id="IPR000792">
    <property type="entry name" value="Tscrpt_reg_LuxR_C"/>
</dbReference>
<dbReference type="PROSITE" id="PS00622">
    <property type="entry name" value="HTH_LUXR_1"/>
    <property type="match status" value="1"/>
</dbReference>
<dbReference type="InterPro" id="IPR036388">
    <property type="entry name" value="WH-like_DNA-bd_sf"/>
</dbReference>
<dbReference type="Pfam" id="PF04542">
    <property type="entry name" value="Sigma70_r2"/>
    <property type="match status" value="1"/>
</dbReference>
<keyword evidence="7" id="KW-1185">Reference proteome</keyword>
<organism evidence="6 7">
    <name type="scientific">Tepidibacillus decaturensis</name>
    <dbReference type="NCBI Taxonomy" id="1413211"/>
    <lineage>
        <taxon>Bacteria</taxon>
        <taxon>Bacillati</taxon>
        <taxon>Bacillota</taxon>
        <taxon>Bacilli</taxon>
        <taxon>Bacillales</taxon>
        <taxon>Bacillaceae</taxon>
        <taxon>Tepidibacillus</taxon>
    </lineage>
</organism>
<feature type="domain" description="HTH luxR-type" evidence="5">
    <location>
        <begin position="139"/>
        <end position="166"/>
    </location>
</feature>
<accession>A0A135L4K3</accession>
<dbReference type="AlphaFoldDB" id="A0A135L4K3"/>
<evidence type="ECO:0000256" key="2">
    <source>
        <dbReference type="ARBA" id="ARBA00023082"/>
    </source>
</evidence>
<dbReference type="PANTHER" id="PTHR30385">
    <property type="entry name" value="SIGMA FACTOR F FLAGELLAR"/>
    <property type="match status" value="1"/>
</dbReference>
<keyword evidence="1" id="KW-0805">Transcription regulation</keyword>
<comment type="caution">
    <text evidence="6">The sequence shown here is derived from an EMBL/GenBank/DDBJ whole genome shotgun (WGS) entry which is preliminary data.</text>
</comment>
<dbReference type="OrthoDB" id="9783788at2"/>
<dbReference type="InterPro" id="IPR013325">
    <property type="entry name" value="RNA_pol_sigma_r2"/>
</dbReference>
<dbReference type="GO" id="GO:0016987">
    <property type="term" value="F:sigma factor activity"/>
    <property type="evidence" value="ECO:0007669"/>
    <property type="project" value="UniProtKB-KW"/>
</dbReference>
<keyword evidence="2" id="KW-0731">Sigma factor</keyword>
<evidence type="ECO:0000259" key="5">
    <source>
        <dbReference type="PROSITE" id="PS00622"/>
    </source>
</evidence>
<keyword evidence="3" id="KW-0238">DNA-binding</keyword>
<dbReference type="Proteomes" id="UP000070352">
    <property type="component" value="Unassembled WGS sequence"/>
</dbReference>
<keyword evidence="4" id="KW-0804">Transcription</keyword>
<evidence type="ECO:0000313" key="7">
    <source>
        <dbReference type="Proteomes" id="UP000070352"/>
    </source>
</evidence>
<dbReference type="GO" id="GO:0006352">
    <property type="term" value="P:DNA-templated transcription initiation"/>
    <property type="evidence" value="ECO:0007669"/>
    <property type="project" value="InterPro"/>
</dbReference>